<dbReference type="Proteomes" id="UP000247978">
    <property type="component" value="Unassembled WGS sequence"/>
</dbReference>
<dbReference type="EMBL" id="QJJQ01000006">
    <property type="protein sequence ID" value="PXW87077.1"/>
    <property type="molecule type" value="Genomic_DNA"/>
</dbReference>
<evidence type="ECO:0000313" key="10">
    <source>
        <dbReference type="EMBL" id="PXW87077.1"/>
    </source>
</evidence>
<dbReference type="PANTHER" id="PTHR34582:SF5">
    <property type="entry name" value="UPF0702 TRANSMEMBRANE PROTEIN YETF"/>
    <property type="match status" value="1"/>
</dbReference>
<dbReference type="GO" id="GO:0005886">
    <property type="term" value="C:plasma membrane"/>
    <property type="evidence" value="ECO:0007669"/>
    <property type="project" value="UniProtKB-SubCell"/>
</dbReference>
<organism evidence="10 11">
    <name type="scientific">Pseudogracilibacillus auburnensis</name>
    <dbReference type="NCBI Taxonomy" id="1494959"/>
    <lineage>
        <taxon>Bacteria</taxon>
        <taxon>Bacillati</taxon>
        <taxon>Bacillota</taxon>
        <taxon>Bacilli</taxon>
        <taxon>Bacillales</taxon>
        <taxon>Bacillaceae</taxon>
        <taxon>Pseudogracilibacillus</taxon>
    </lineage>
</organism>
<name>A0A2V3VYI8_9BACI</name>
<comment type="caution">
    <text evidence="10">The sequence shown here is derived from an EMBL/GenBank/DDBJ whole genome shotgun (WGS) entry which is preliminary data.</text>
</comment>
<gene>
    <name evidence="10" type="ORF">DFR56_106147</name>
</gene>
<reference evidence="10 11" key="1">
    <citation type="submission" date="2018-05" db="EMBL/GenBank/DDBJ databases">
        <title>Genomic Encyclopedia of Type Strains, Phase IV (KMG-IV): sequencing the most valuable type-strain genomes for metagenomic binning, comparative biology and taxonomic classification.</title>
        <authorList>
            <person name="Goeker M."/>
        </authorList>
    </citation>
    <scope>NUCLEOTIDE SEQUENCE [LARGE SCALE GENOMIC DNA]</scope>
    <source>
        <strain evidence="10 11">DSM 28556</strain>
    </source>
</reference>
<evidence type="ECO:0000256" key="3">
    <source>
        <dbReference type="ARBA" id="ARBA00022475"/>
    </source>
</evidence>
<dbReference type="InterPro" id="IPR023090">
    <property type="entry name" value="UPF0702_alpha/beta_dom_sf"/>
</dbReference>
<feature type="transmembrane region" description="Helical" evidence="7">
    <location>
        <begin position="33"/>
        <end position="53"/>
    </location>
</feature>
<keyword evidence="11" id="KW-1185">Reference proteome</keyword>
<dbReference type="Gene3D" id="3.30.240.20">
    <property type="entry name" value="bsu07140 like domains"/>
    <property type="match status" value="2"/>
</dbReference>
<feature type="domain" description="YetF-like N-terminal transmembrane" evidence="9">
    <location>
        <begin position="6"/>
        <end position="79"/>
    </location>
</feature>
<keyword evidence="5 7" id="KW-1133">Transmembrane helix</keyword>
<dbReference type="OrthoDB" id="1076133at2"/>
<dbReference type="Pfam" id="PF20730">
    <property type="entry name" value="YetF_N"/>
    <property type="match status" value="1"/>
</dbReference>
<dbReference type="InterPro" id="IPR048454">
    <property type="entry name" value="YetF_N"/>
</dbReference>
<keyword evidence="3" id="KW-1003">Cell membrane</keyword>
<feature type="transmembrane region" description="Helical" evidence="7">
    <location>
        <begin position="59"/>
        <end position="79"/>
    </location>
</feature>
<evidence type="ECO:0000313" key="11">
    <source>
        <dbReference type="Proteomes" id="UP000247978"/>
    </source>
</evidence>
<sequence length="238" mass="27328">MNNMLPMLYETLFGILALFLLTKLLGKTQISQLTAFDFIAAIVLGELVGNALFDKKAGILDIGFVILLWGVVLYAIEIVTQKFKGSRFILEGKPAIIIHKGELIYEEMRKNKIDINEVQQLLRMKDVFALQEVEYAILETNGELSVLKKAPFQTPNKKDLNVAPEEPQIAMPLIIDGEVVKDNLAEANVTEEWLLDELKRQNYDDIRQVFYAEWLEGKKLFVLPYTKIKKKHLKKKYK</sequence>
<dbReference type="PANTHER" id="PTHR34582">
    <property type="entry name" value="UPF0702 TRANSMEMBRANE PROTEIN YCAP"/>
    <property type="match status" value="1"/>
</dbReference>
<dbReference type="InterPro" id="IPR007353">
    <property type="entry name" value="DUF421"/>
</dbReference>
<feature type="transmembrane region" description="Helical" evidence="7">
    <location>
        <begin position="6"/>
        <end position="26"/>
    </location>
</feature>
<accession>A0A2V3VYI8</accession>
<dbReference type="RefSeq" id="WP_110395306.1">
    <property type="nucleotide sequence ID" value="NZ_JADIJL010000008.1"/>
</dbReference>
<dbReference type="Pfam" id="PF04239">
    <property type="entry name" value="DUF421"/>
    <property type="match status" value="1"/>
</dbReference>
<evidence type="ECO:0000256" key="4">
    <source>
        <dbReference type="ARBA" id="ARBA00022692"/>
    </source>
</evidence>
<evidence type="ECO:0000259" key="9">
    <source>
        <dbReference type="Pfam" id="PF20730"/>
    </source>
</evidence>
<evidence type="ECO:0000256" key="5">
    <source>
        <dbReference type="ARBA" id="ARBA00022989"/>
    </source>
</evidence>
<dbReference type="AlphaFoldDB" id="A0A2V3VYI8"/>
<evidence type="ECO:0000256" key="6">
    <source>
        <dbReference type="ARBA" id="ARBA00023136"/>
    </source>
</evidence>
<evidence type="ECO:0000256" key="2">
    <source>
        <dbReference type="ARBA" id="ARBA00006448"/>
    </source>
</evidence>
<comment type="similarity">
    <text evidence="2">Belongs to the UPF0702 family.</text>
</comment>
<protein>
    <submittedName>
        <fullName evidence="10">Uncharacterized membrane protein YcaP (DUF421 family)</fullName>
    </submittedName>
</protein>
<evidence type="ECO:0000256" key="7">
    <source>
        <dbReference type="SAM" id="Phobius"/>
    </source>
</evidence>
<comment type="subcellular location">
    <subcellularLocation>
        <location evidence="1">Cell membrane</location>
        <topology evidence="1">Multi-pass membrane protein</topology>
    </subcellularLocation>
</comment>
<keyword evidence="4 7" id="KW-0812">Transmembrane</keyword>
<feature type="domain" description="YetF C-terminal" evidence="8">
    <location>
        <begin position="82"/>
        <end position="214"/>
    </location>
</feature>
<keyword evidence="6 7" id="KW-0472">Membrane</keyword>
<evidence type="ECO:0000259" key="8">
    <source>
        <dbReference type="Pfam" id="PF04239"/>
    </source>
</evidence>
<proteinExistence type="inferred from homology"/>
<evidence type="ECO:0000256" key="1">
    <source>
        <dbReference type="ARBA" id="ARBA00004651"/>
    </source>
</evidence>